<reference evidence="1 2" key="1">
    <citation type="journal article" date="2019" name="Appl. Microbiol. Biotechnol.">
        <title>Uncovering carbohydrate metabolism through a genotype-phenotype association study of 56 lactic acid bacteria genomes.</title>
        <authorList>
            <person name="Buron-Moles G."/>
            <person name="Chailyan A."/>
            <person name="Dolejs I."/>
            <person name="Forster J."/>
            <person name="Miks M.H."/>
        </authorList>
    </citation>
    <scope>NUCLEOTIDE SEQUENCE [LARGE SCALE GENOMIC DNA]</scope>
    <source>
        <strain evidence="1 2">ATCC 4005</strain>
    </source>
</reference>
<dbReference type="Proteomes" id="UP000295181">
    <property type="component" value="Unassembled WGS sequence"/>
</dbReference>
<dbReference type="GeneID" id="72460567"/>
<protein>
    <recommendedName>
        <fullName evidence="3">YxeA family protein</fullName>
    </recommendedName>
</protein>
<sequence length="118" mass="13364">MKKRTIIILAVLVVLGAIGGIWYHHNYARIFYYGQVGKLERTENSPGNNPDVHYYLIKAYNDKGQGKTLEVGSVDGKYFVKGHYIKIGYSRSKNVVDYEGIPYSQVPKAAKEKLNHSN</sequence>
<dbReference type="Gene3D" id="2.40.50.480">
    <property type="match status" value="1"/>
</dbReference>
<evidence type="ECO:0000313" key="1">
    <source>
        <dbReference type="EMBL" id="TDG81603.1"/>
    </source>
</evidence>
<dbReference type="NCBIfam" id="TIGR01655">
    <property type="entry name" value="yxeA_fam"/>
    <property type="match status" value="1"/>
</dbReference>
<evidence type="ECO:0008006" key="3">
    <source>
        <dbReference type="Google" id="ProtNLM"/>
    </source>
</evidence>
<gene>
    <name evidence="1" type="ORF">C5L32_000575</name>
</gene>
<dbReference type="RefSeq" id="WP_013728640.1">
    <property type="nucleotide sequence ID" value="NZ_AZDM01000036.1"/>
</dbReference>
<proteinExistence type="predicted"/>
<comment type="caution">
    <text evidence="1">The sequence shown here is derived from an EMBL/GenBank/DDBJ whole genome shotgun (WGS) entry which is preliminary data.</text>
</comment>
<dbReference type="InterPro" id="IPR006542">
    <property type="entry name" value="DUF1093"/>
</dbReference>
<name>A0A4R5NVK7_LENBU</name>
<dbReference type="InterPro" id="IPR036166">
    <property type="entry name" value="YxeA-like_sf"/>
</dbReference>
<dbReference type="SUPFAM" id="SSF159121">
    <property type="entry name" value="BC4932-like"/>
    <property type="match status" value="1"/>
</dbReference>
<dbReference type="Pfam" id="PF06486">
    <property type="entry name" value="DUF1093"/>
    <property type="match status" value="1"/>
</dbReference>
<organism evidence="1 2">
    <name type="scientific">Lentilactobacillus buchneri DSM 20057</name>
    <dbReference type="NCBI Taxonomy" id="1423728"/>
    <lineage>
        <taxon>Bacteria</taxon>
        <taxon>Bacillati</taxon>
        <taxon>Bacillota</taxon>
        <taxon>Bacilli</taxon>
        <taxon>Lactobacillales</taxon>
        <taxon>Lactobacillaceae</taxon>
        <taxon>Lentilactobacillus</taxon>
    </lineage>
</organism>
<dbReference type="EMBL" id="PUFP01000001">
    <property type="protein sequence ID" value="TDG81603.1"/>
    <property type="molecule type" value="Genomic_DNA"/>
</dbReference>
<dbReference type="AlphaFoldDB" id="A0A4R5NVK7"/>
<accession>A0A4R5NVK7</accession>
<evidence type="ECO:0000313" key="2">
    <source>
        <dbReference type="Proteomes" id="UP000295181"/>
    </source>
</evidence>